<dbReference type="InterPro" id="IPR006311">
    <property type="entry name" value="TAT_signal"/>
</dbReference>
<evidence type="ECO:0000259" key="6">
    <source>
        <dbReference type="Pfam" id="PF00081"/>
    </source>
</evidence>
<feature type="domain" description="Manganese/iron superoxide dismutase C-terminal" evidence="7">
    <location>
        <begin position="130"/>
        <end position="233"/>
    </location>
</feature>
<dbReference type="PROSITE" id="PS51318">
    <property type="entry name" value="TAT"/>
    <property type="match status" value="1"/>
</dbReference>
<evidence type="ECO:0000256" key="4">
    <source>
        <dbReference type="ARBA" id="ARBA00023002"/>
    </source>
</evidence>
<evidence type="ECO:0000256" key="5">
    <source>
        <dbReference type="RuleBase" id="RU000414"/>
    </source>
</evidence>
<dbReference type="InterPro" id="IPR019833">
    <property type="entry name" value="Mn/Fe_SOD_BS"/>
</dbReference>
<evidence type="ECO:0000256" key="1">
    <source>
        <dbReference type="ARBA" id="ARBA00008714"/>
    </source>
</evidence>
<dbReference type="Gene3D" id="3.55.40.20">
    <property type="entry name" value="Iron/manganese superoxide dismutase, C-terminal domain"/>
    <property type="match status" value="1"/>
</dbReference>
<protein>
    <recommendedName>
        <fullName evidence="2 5">Superoxide dismutase</fullName>
        <ecNumber evidence="2 5">1.15.1.1</ecNumber>
    </recommendedName>
</protein>
<dbReference type="InterPro" id="IPR001189">
    <property type="entry name" value="Mn/Fe_SOD"/>
</dbReference>
<gene>
    <name evidence="8" type="ORF">PQ465_06420</name>
</gene>
<dbReference type="InterPro" id="IPR019831">
    <property type="entry name" value="Mn/Fe_SOD_N"/>
</dbReference>
<organism evidence="8 9">
    <name type="scientific">Sphingobacterium oryzagri</name>
    <dbReference type="NCBI Taxonomy" id="3025669"/>
    <lineage>
        <taxon>Bacteria</taxon>
        <taxon>Pseudomonadati</taxon>
        <taxon>Bacteroidota</taxon>
        <taxon>Sphingobacteriia</taxon>
        <taxon>Sphingobacteriales</taxon>
        <taxon>Sphingobacteriaceae</taxon>
        <taxon>Sphingobacterium</taxon>
    </lineage>
</organism>
<dbReference type="Proteomes" id="UP001221558">
    <property type="component" value="Chromosome"/>
</dbReference>
<dbReference type="PANTHER" id="PTHR43595">
    <property type="entry name" value="37S RIBOSOMAL PROTEIN S26, MITOCHONDRIAL"/>
    <property type="match status" value="1"/>
</dbReference>
<reference evidence="8 9" key="1">
    <citation type="submission" date="2023-02" db="EMBL/GenBank/DDBJ databases">
        <title>Genome sequence of Sphingobacterium sp. KACC 22765.</title>
        <authorList>
            <person name="Kim S."/>
            <person name="Heo J."/>
            <person name="Kwon S.-W."/>
        </authorList>
    </citation>
    <scope>NUCLEOTIDE SEQUENCE [LARGE SCALE GENOMIC DNA]</scope>
    <source>
        <strain evidence="8 9">KACC 22765</strain>
    </source>
</reference>
<dbReference type="PRINTS" id="PR01703">
    <property type="entry name" value="MNSODISMTASE"/>
</dbReference>
<dbReference type="PANTHER" id="PTHR43595:SF2">
    <property type="entry name" value="SMALL RIBOSOMAL SUBUNIT PROTEIN MS42"/>
    <property type="match status" value="1"/>
</dbReference>
<dbReference type="Pfam" id="PF02777">
    <property type="entry name" value="Sod_Fe_C"/>
    <property type="match status" value="1"/>
</dbReference>
<dbReference type="Pfam" id="PF00081">
    <property type="entry name" value="Sod_Fe_N"/>
    <property type="match status" value="1"/>
</dbReference>
<evidence type="ECO:0000313" key="9">
    <source>
        <dbReference type="Proteomes" id="UP001221558"/>
    </source>
</evidence>
<dbReference type="RefSeq" id="WP_274268714.1">
    <property type="nucleotide sequence ID" value="NZ_CP117880.1"/>
</dbReference>
<accession>A0ABY7WK91</accession>
<evidence type="ECO:0000259" key="7">
    <source>
        <dbReference type="Pfam" id="PF02777"/>
    </source>
</evidence>
<dbReference type="EMBL" id="CP117880">
    <property type="protein sequence ID" value="WDF70006.1"/>
    <property type="molecule type" value="Genomic_DNA"/>
</dbReference>
<comment type="similarity">
    <text evidence="1 5">Belongs to the iron/manganese superoxide dismutase family.</text>
</comment>
<evidence type="ECO:0000313" key="8">
    <source>
        <dbReference type="EMBL" id="WDF70006.1"/>
    </source>
</evidence>
<evidence type="ECO:0000256" key="2">
    <source>
        <dbReference type="ARBA" id="ARBA00012682"/>
    </source>
</evidence>
<keyword evidence="9" id="KW-1185">Reference proteome</keyword>
<proteinExistence type="inferred from homology"/>
<feature type="domain" description="Manganese/iron superoxide dismutase N-terminal" evidence="6">
    <location>
        <begin position="40"/>
        <end position="121"/>
    </location>
</feature>
<dbReference type="SUPFAM" id="SSF54719">
    <property type="entry name" value="Fe,Mn superoxide dismutase (SOD), C-terminal domain"/>
    <property type="match status" value="1"/>
</dbReference>
<dbReference type="Gene3D" id="1.10.287.990">
    <property type="entry name" value="Fe,Mn superoxide dismutase (SOD) domain"/>
    <property type="match status" value="1"/>
</dbReference>
<comment type="catalytic activity">
    <reaction evidence="5">
        <text>2 superoxide + 2 H(+) = H2O2 + O2</text>
        <dbReference type="Rhea" id="RHEA:20696"/>
        <dbReference type="ChEBI" id="CHEBI:15378"/>
        <dbReference type="ChEBI" id="CHEBI:15379"/>
        <dbReference type="ChEBI" id="CHEBI:16240"/>
        <dbReference type="ChEBI" id="CHEBI:18421"/>
        <dbReference type="EC" id="1.15.1.1"/>
    </reaction>
</comment>
<keyword evidence="3 5" id="KW-0479">Metal-binding</keyword>
<name>A0ABY7WK91_9SPHI</name>
<dbReference type="PROSITE" id="PS00088">
    <property type="entry name" value="SOD_MN"/>
    <property type="match status" value="1"/>
</dbReference>
<dbReference type="InterPro" id="IPR036314">
    <property type="entry name" value="SOD_C_sf"/>
</dbReference>
<comment type="function">
    <text evidence="5">Destroys radicals which are normally produced within the cells and which are toxic to biological systems.</text>
</comment>
<evidence type="ECO:0000256" key="3">
    <source>
        <dbReference type="ARBA" id="ARBA00022723"/>
    </source>
</evidence>
<dbReference type="InterPro" id="IPR019832">
    <property type="entry name" value="Mn/Fe_SOD_C"/>
</dbReference>
<keyword evidence="4 5" id="KW-0560">Oxidoreductase</keyword>
<sequence>MKNRRTFIKNGLGLAAGIAIAKVSHGSSLLGADKSYAFQFQQETLSYAFNALEPAIDAQTMQIHYERHYGTYVKTANEALTAEAASVKDAASLFANIDKYSAKLRNNAGGAYNHAMFWKSLRAPQADNKPTGTLAAAIDRDFGGLAQFKEAFAKAATQQFGSGWAWLVLDAGKLKIGGTPNQDNPLMKGVAVQGKPLLGLDVWEHAYYLKYQNKRPDYVASFWSIVNWDQVQKHFDNKK</sequence>
<dbReference type="SUPFAM" id="SSF46609">
    <property type="entry name" value="Fe,Mn superoxide dismutase (SOD), N-terminal domain"/>
    <property type="match status" value="1"/>
</dbReference>
<dbReference type="EC" id="1.15.1.1" evidence="2 5"/>
<dbReference type="PIRSF" id="PIRSF000349">
    <property type="entry name" value="SODismutase"/>
    <property type="match status" value="1"/>
</dbReference>
<dbReference type="InterPro" id="IPR036324">
    <property type="entry name" value="Mn/Fe_SOD_N_sf"/>
</dbReference>